<dbReference type="RefSeq" id="WP_066745165.1">
    <property type="nucleotide sequence ID" value="NZ_LXEN01000003.1"/>
</dbReference>
<dbReference type="InterPro" id="IPR013785">
    <property type="entry name" value="Aldolase_TIM"/>
</dbReference>
<dbReference type="Gene3D" id="3.20.20.70">
    <property type="entry name" value="Aldolase class I"/>
    <property type="match status" value="1"/>
</dbReference>
<dbReference type="AlphaFoldDB" id="A0A198GSU5"/>
<dbReference type="STRING" id="1354337.M983_0033"/>
<dbReference type="InterPro" id="IPR006638">
    <property type="entry name" value="Elp3/MiaA/NifB-like_rSAM"/>
</dbReference>
<evidence type="ECO:0000313" key="7">
    <source>
        <dbReference type="EMBL" id="OAT39311.1"/>
    </source>
</evidence>
<dbReference type="PROSITE" id="PS51918">
    <property type="entry name" value="RADICAL_SAM"/>
    <property type="match status" value="1"/>
</dbReference>
<keyword evidence="5" id="KW-0411">Iron-sulfur</keyword>
<accession>A0A198GSU5</accession>
<dbReference type="EMBL" id="LXEN01000003">
    <property type="protein sequence ID" value="OAT39311.1"/>
    <property type="molecule type" value="Genomic_DNA"/>
</dbReference>
<dbReference type="SFLD" id="SFLDS00029">
    <property type="entry name" value="Radical_SAM"/>
    <property type="match status" value="1"/>
</dbReference>
<dbReference type="InterPro" id="IPR058240">
    <property type="entry name" value="rSAM_sf"/>
</dbReference>
<dbReference type="NCBIfam" id="TIGR04107">
    <property type="entry name" value="rSAM_HutW"/>
    <property type="match status" value="1"/>
</dbReference>
<dbReference type="SUPFAM" id="SSF102114">
    <property type="entry name" value="Radical SAM enzymes"/>
    <property type="match status" value="1"/>
</dbReference>
<keyword evidence="4" id="KW-0408">Iron</keyword>
<sequence length="447" mass="50443">MKESVVTQTISSLTDIDLTTHFALEGDAPFHDRQATMPWRGSIPLAKEIQQVTWQSLLQSQTPACKRLLYLHIPFCATHCTFCGFYQNSYHEDACSRYTDALLREITTESDSVLYQSAPIHAVYFGGGTPSALSAKDLFRIISQLRKSLPLAPDCEITIEGRVLNFDDDRIDACLDAGANRFSIGIQTFNSKIRKRMARTSTGDEAVSFMKRLCQRDRAAVVCDLLFGLPGQNKANWHDDLIIAQDIGLDGVDLYALNLLPNTPLGKAVENQRITIPTPIQRRDLYLQGCEFMDNVGWRQISNSHWARTTRERNLYNLLIKQGADCLAFGSGAGGSINGYSWMIERSLDSYYQKVDKAQKPLMMMRTTDSGFRWRHQLQAGIECGRVDLTQLTSQAHQLSPLLRQWHQTGLIESDSLCIRLTNEGRFWASNLLTSLQQLILQLNSPR</sequence>
<gene>
    <name evidence="7" type="ORF">M983_0033</name>
</gene>
<dbReference type="InterPro" id="IPR034505">
    <property type="entry name" value="Coproporphyrinogen-III_oxidase"/>
</dbReference>
<comment type="cofactor">
    <cofactor evidence="1">
        <name>[4Fe-4S] cluster</name>
        <dbReference type="ChEBI" id="CHEBI:49883"/>
    </cofactor>
</comment>
<evidence type="ECO:0000256" key="3">
    <source>
        <dbReference type="ARBA" id="ARBA00022723"/>
    </source>
</evidence>
<dbReference type="GO" id="GO:0051539">
    <property type="term" value="F:4 iron, 4 sulfur cluster binding"/>
    <property type="evidence" value="ECO:0007669"/>
    <property type="project" value="TreeGrafter"/>
</dbReference>
<feature type="domain" description="Radical SAM core" evidence="6">
    <location>
        <begin position="61"/>
        <end position="299"/>
    </location>
</feature>
<dbReference type="GO" id="GO:0006779">
    <property type="term" value="P:porphyrin-containing compound biosynthetic process"/>
    <property type="evidence" value="ECO:0007669"/>
    <property type="project" value="TreeGrafter"/>
</dbReference>
<dbReference type="SFLD" id="SFLDF00311">
    <property type="entry name" value="heme_degradation_proteins_(Hut"/>
    <property type="match status" value="1"/>
</dbReference>
<dbReference type="InterPro" id="IPR007197">
    <property type="entry name" value="rSAM"/>
</dbReference>
<keyword evidence="8" id="KW-1185">Reference proteome</keyword>
<evidence type="ECO:0000256" key="5">
    <source>
        <dbReference type="ARBA" id="ARBA00023014"/>
    </source>
</evidence>
<comment type="caution">
    <text evidence="7">The sequence shown here is derived from an EMBL/GenBank/DDBJ whole genome shotgun (WGS) entry which is preliminary data.</text>
</comment>
<evidence type="ECO:0000313" key="8">
    <source>
        <dbReference type="Proteomes" id="UP000094023"/>
    </source>
</evidence>
<name>A0A198GSU5_9GAMM</name>
<dbReference type="Pfam" id="PF04055">
    <property type="entry name" value="Radical_SAM"/>
    <property type="match status" value="1"/>
</dbReference>
<dbReference type="GO" id="GO:0046872">
    <property type="term" value="F:metal ion binding"/>
    <property type="evidence" value="ECO:0007669"/>
    <property type="project" value="UniProtKB-KW"/>
</dbReference>
<dbReference type="GO" id="GO:0003824">
    <property type="term" value="F:catalytic activity"/>
    <property type="evidence" value="ECO:0007669"/>
    <property type="project" value="InterPro"/>
</dbReference>
<reference evidence="7 8" key="1">
    <citation type="submission" date="2016-04" db="EMBL/GenBank/DDBJ databases">
        <title>ATOL: Assembling a taxonomically balanced genome-scale reconstruction of the evolutionary history of the Enterobacteriaceae.</title>
        <authorList>
            <person name="Plunkett G.III."/>
            <person name="Neeno-Eckwall E.C."/>
            <person name="Glasner J.D."/>
            <person name="Perna N.T."/>
        </authorList>
    </citation>
    <scope>NUCLEOTIDE SEQUENCE [LARGE SCALE GENOMIC DNA]</scope>
    <source>
        <strain evidence="7 8">ATCC 19692</strain>
    </source>
</reference>
<organism evidence="7 8">
    <name type="scientific">Proteus myxofaciens ATCC 19692</name>
    <dbReference type="NCBI Taxonomy" id="1354337"/>
    <lineage>
        <taxon>Bacteria</taxon>
        <taxon>Pseudomonadati</taxon>
        <taxon>Pseudomonadota</taxon>
        <taxon>Gammaproteobacteria</taxon>
        <taxon>Enterobacterales</taxon>
        <taxon>Morganellaceae</taxon>
        <taxon>Proteus</taxon>
    </lineage>
</organism>
<evidence type="ECO:0000256" key="2">
    <source>
        <dbReference type="ARBA" id="ARBA00022691"/>
    </source>
</evidence>
<dbReference type="SMART" id="SM00729">
    <property type="entry name" value="Elp3"/>
    <property type="match status" value="1"/>
</dbReference>
<dbReference type="PANTHER" id="PTHR13932">
    <property type="entry name" value="COPROPORPHYRINIGEN III OXIDASE"/>
    <property type="match status" value="1"/>
</dbReference>
<dbReference type="PATRIC" id="fig|1354337.4.peg.36"/>
<dbReference type="GO" id="GO:0005737">
    <property type="term" value="C:cytoplasm"/>
    <property type="evidence" value="ECO:0007669"/>
    <property type="project" value="TreeGrafter"/>
</dbReference>
<keyword evidence="2" id="KW-0949">S-adenosyl-L-methionine</keyword>
<keyword evidence="3" id="KW-0479">Metal-binding</keyword>
<evidence type="ECO:0000256" key="1">
    <source>
        <dbReference type="ARBA" id="ARBA00001966"/>
    </source>
</evidence>
<dbReference type="OrthoDB" id="9808022at2"/>
<dbReference type="CDD" id="cd01335">
    <property type="entry name" value="Radical_SAM"/>
    <property type="match status" value="1"/>
</dbReference>
<dbReference type="SFLD" id="SFLDG01082">
    <property type="entry name" value="B12-binding_domain_containing"/>
    <property type="match status" value="1"/>
</dbReference>
<dbReference type="SFLD" id="SFLDG01065">
    <property type="entry name" value="anaerobic_coproporphyrinogen-I"/>
    <property type="match status" value="1"/>
</dbReference>
<proteinExistence type="predicted"/>
<dbReference type="InterPro" id="IPR026332">
    <property type="entry name" value="HutW"/>
</dbReference>
<evidence type="ECO:0000259" key="6">
    <source>
        <dbReference type="PROSITE" id="PS51918"/>
    </source>
</evidence>
<dbReference type="Proteomes" id="UP000094023">
    <property type="component" value="Unassembled WGS sequence"/>
</dbReference>
<dbReference type="PANTHER" id="PTHR13932:SF9">
    <property type="entry name" value="COPROPORPHYRINOGEN III OXIDASE"/>
    <property type="match status" value="1"/>
</dbReference>
<protein>
    <submittedName>
        <fullName evidence="7">Radical SAM family protein</fullName>
    </submittedName>
</protein>
<evidence type="ECO:0000256" key="4">
    <source>
        <dbReference type="ARBA" id="ARBA00023004"/>
    </source>
</evidence>